<sequence length="77" mass="8345">VKVGAPTLTGISECVYEFTWATPLACGATENAECVAVNEVTGAKYDLSLLRDVRFDWVGQKRNALTNTDEIVHLAVC</sequence>
<dbReference type="InterPro" id="IPR000479">
    <property type="entry name" value="CIMR_rpt"/>
</dbReference>
<evidence type="ECO:0000313" key="1">
    <source>
        <dbReference type="EMBL" id="KNC69641.1"/>
    </source>
</evidence>
<feature type="non-terminal residue" evidence="1">
    <location>
        <position position="77"/>
    </location>
</feature>
<dbReference type="GO" id="GO:0005537">
    <property type="term" value="F:D-mannose binding"/>
    <property type="evidence" value="ECO:0007669"/>
    <property type="project" value="InterPro"/>
</dbReference>
<reference evidence="1 2" key="1">
    <citation type="submission" date="2011-02" db="EMBL/GenBank/DDBJ databases">
        <title>The Genome Sequence of Sphaeroforma arctica JP610.</title>
        <authorList>
            <consortium name="The Broad Institute Genome Sequencing Platform"/>
            <person name="Russ C."/>
            <person name="Cuomo C."/>
            <person name="Young S.K."/>
            <person name="Zeng Q."/>
            <person name="Gargeya S."/>
            <person name="Alvarado L."/>
            <person name="Berlin A."/>
            <person name="Chapman S.B."/>
            <person name="Chen Z."/>
            <person name="Freedman E."/>
            <person name="Gellesch M."/>
            <person name="Goldberg J."/>
            <person name="Griggs A."/>
            <person name="Gujja S."/>
            <person name="Heilman E."/>
            <person name="Heiman D."/>
            <person name="Howarth C."/>
            <person name="Mehta T."/>
            <person name="Neiman D."/>
            <person name="Pearson M."/>
            <person name="Roberts A."/>
            <person name="Saif S."/>
            <person name="Shea T."/>
            <person name="Shenoy N."/>
            <person name="Sisk P."/>
            <person name="Stolte C."/>
            <person name="Sykes S."/>
            <person name="White J."/>
            <person name="Yandava C."/>
            <person name="Burger G."/>
            <person name="Gray M.W."/>
            <person name="Holland P.W.H."/>
            <person name="King N."/>
            <person name="Lang F.B.F."/>
            <person name="Roger A.J."/>
            <person name="Ruiz-Trillo I."/>
            <person name="Haas B."/>
            <person name="Nusbaum C."/>
            <person name="Birren B."/>
        </authorList>
    </citation>
    <scope>NUCLEOTIDE SEQUENCE [LARGE SCALE GENOMIC DNA]</scope>
    <source>
        <strain evidence="1 2">JP610</strain>
    </source>
</reference>
<keyword evidence="2" id="KW-1185">Reference proteome</keyword>
<organism evidence="1 2">
    <name type="scientific">Sphaeroforma arctica JP610</name>
    <dbReference type="NCBI Taxonomy" id="667725"/>
    <lineage>
        <taxon>Eukaryota</taxon>
        <taxon>Ichthyosporea</taxon>
        <taxon>Ichthyophonida</taxon>
        <taxon>Sphaeroforma</taxon>
    </lineage>
</organism>
<dbReference type="RefSeq" id="XP_014143543.1">
    <property type="nucleotide sequence ID" value="XM_014288068.1"/>
</dbReference>
<dbReference type="GO" id="GO:0038023">
    <property type="term" value="F:signaling receptor activity"/>
    <property type="evidence" value="ECO:0007669"/>
    <property type="project" value="InterPro"/>
</dbReference>
<dbReference type="InterPro" id="IPR009011">
    <property type="entry name" value="Man6P_isomerase_rcpt-bd_dom_sf"/>
</dbReference>
<dbReference type="Proteomes" id="UP000054560">
    <property type="component" value="Unassembled WGS sequence"/>
</dbReference>
<gene>
    <name evidence="1" type="ORF">SARC_17846</name>
</gene>
<feature type="non-terminal residue" evidence="1">
    <location>
        <position position="1"/>
    </location>
</feature>
<evidence type="ECO:0000313" key="2">
    <source>
        <dbReference type="Proteomes" id="UP000054560"/>
    </source>
</evidence>
<dbReference type="SUPFAM" id="SSF50911">
    <property type="entry name" value="Mannose 6-phosphate receptor domain"/>
    <property type="match status" value="1"/>
</dbReference>
<dbReference type="EMBL" id="KQ253990">
    <property type="protein sequence ID" value="KNC69641.1"/>
    <property type="molecule type" value="Genomic_DNA"/>
</dbReference>
<protein>
    <submittedName>
        <fullName evidence="1">Uncharacterized protein</fullName>
    </submittedName>
</protein>
<accession>A0A0L0EZ14</accession>
<dbReference type="Pfam" id="PF00878">
    <property type="entry name" value="CIMR"/>
    <property type="match status" value="1"/>
</dbReference>
<proteinExistence type="predicted"/>
<name>A0A0L0EZ14_9EUKA</name>
<dbReference type="GO" id="GO:0007041">
    <property type="term" value="P:lysosomal transport"/>
    <property type="evidence" value="ECO:0007669"/>
    <property type="project" value="InterPro"/>
</dbReference>
<dbReference type="GeneID" id="25918350"/>
<dbReference type="OrthoDB" id="4504960at2759"/>
<dbReference type="AlphaFoldDB" id="A0A0L0EZ14"/>